<dbReference type="EMBL" id="CP014504">
    <property type="protein sequence ID" value="AMP98791.1"/>
    <property type="molecule type" value="Genomic_DNA"/>
</dbReference>
<protein>
    <submittedName>
        <fullName evidence="1">Uncharacterized protein</fullName>
    </submittedName>
</protein>
<gene>
    <name evidence="1" type="ORF">AY601_1882</name>
</gene>
<keyword evidence="2" id="KW-1185">Reference proteome</keyword>
<evidence type="ECO:0000313" key="1">
    <source>
        <dbReference type="EMBL" id="AMP98791.1"/>
    </source>
</evidence>
<name>A0A127VC79_9SPHI</name>
<dbReference type="KEGG" id="pcm:AY601_1882"/>
<evidence type="ECO:0000313" key="2">
    <source>
        <dbReference type="Proteomes" id="UP000071561"/>
    </source>
</evidence>
<dbReference type="Proteomes" id="UP000071561">
    <property type="component" value="Chromosome"/>
</dbReference>
<dbReference type="PATRIC" id="fig|188932.3.peg.1969"/>
<accession>A0A127VC79</accession>
<reference evidence="1 2" key="1">
    <citation type="submission" date="2016-03" db="EMBL/GenBank/DDBJ databases">
        <title>Complete genome sequence of Pedobacter cryoconitis PAMC 27485.</title>
        <authorList>
            <person name="Lee J."/>
            <person name="Kim O.-S."/>
        </authorList>
    </citation>
    <scope>NUCLEOTIDE SEQUENCE [LARGE SCALE GENOMIC DNA]</scope>
    <source>
        <strain evidence="1 2">PAMC 27485</strain>
    </source>
</reference>
<proteinExistence type="predicted"/>
<dbReference type="AlphaFoldDB" id="A0A127VC79"/>
<organism evidence="1 2">
    <name type="scientific">Pedobacter cryoconitis</name>
    <dbReference type="NCBI Taxonomy" id="188932"/>
    <lineage>
        <taxon>Bacteria</taxon>
        <taxon>Pseudomonadati</taxon>
        <taxon>Bacteroidota</taxon>
        <taxon>Sphingobacteriia</taxon>
        <taxon>Sphingobacteriales</taxon>
        <taxon>Sphingobacteriaceae</taxon>
        <taxon>Pedobacter</taxon>
    </lineage>
</organism>
<sequence>MKLWLFAAIVINAYKPIIMTIKTSCVNIGTTILGRIVVGVGKGLVRPLALPTPYQHRPLIVL</sequence>